<dbReference type="PROSITE" id="PS00616">
    <property type="entry name" value="HIS_ACID_PHOSPHAT_1"/>
    <property type="match status" value="1"/>
</dbReference>
<dbReference type="GO" id="GO:0016791">
    <property type="term" value="F:phosphatase activity"/>
    <property type="evidence" value="ECO:0007669"/>
    <property type="project" value="TreeGrafter"/>
</dbReference>
<evidence type="ECO:0000313" key="6">
    <source>
        <dbReference type="EMBL" id="CAL5130102.1"/>
    </source>
</evidence>
<reference evidence="6" key="1">
    <citation type="submission" date="2024-06" db="EMBL/GenBank/DDBJ databases">
        <authorList>
            <person name="Liu X."/>
            <person name="Lenzi L."/>
            <person name="Haldenby T S."/>
            <person name="Uol C."/>
        </authorList>
    </citation>
    <scope>NUCLEOTIDE SEQUENCE</scope>
</reference>
<name>A0AAV2T3K5_CALDB</name>
<comment type="catalytic activity">
    <reaction evidence="3">
        <text>3-O-[beta-D-GlcA-(1-&gt;3)-beta-D-Gal-(1-&gt;3)-beta-D-Gal-(1-&gt;4)-beta-D-2-O-P-Xyl]-L-seryl-[protein] + H2O = 3-O-(beta-D-GlcA-(1-&gt;3)-beta-D-Gal-(1-&gt;3)-beta-D-Gal-(1-&gt;4)-beta-D-Xyl)-L-seryl-[protein] + phosphate</text>
        <dbReference type="Rhea" id="RHEA:56512"/>
        <dbReference type="Rhea" id="RHEA-COMP:12573"/>
        <dbReference type="Rhea" id="RHEA-COMP:14559"/>
        <dbReference type="ChEBI" id="CHEBI:15377"/>
        <dbReference type="ChEBI" id="CHEBI:43474"/>
        <dbReference type="ChEBI" id="CHEBI:132093"/>
        <dbReference type="ChEBI" id="CHEBI:140495"/>
    </reaction>
</comment>
<organism evidence="6 7">
    <name type="scientific">Calicophoron daubneyi</name>
    <name type="common">Rumen fluke</name>
    <name type="synonym">Paramphistomum daubneyi</name>
    <dbReference type="NCBI Taxonomy" id="300641"/>
    <lineage>
        <taxon>Eukaryota</taxon>
        <taxon>Metazoa</taxon>
        <taxon>Spiralia</taxon>
        <taxon>Lophotrochozoa</taxon>
        <taxon>Platyhelminthes</taxon>
        <taxon>Trematoda</taxon>
        <taxon>Digenea</taxon>
        <taxon>Plagiorchiida</taxon>
        <taxon>Pronocephalata</taxon>
        <taxon>Paramphistomoidea</taxon>
        <taxon>Paramphistomidae</taxon>
        <taxon>Calicophoron</taxon>
    </lineage>
</organism>
<dbReference type="Gene3D" id="3.40.50.1240">
    <property type="entry name" value="Phosphoglycerate mutase-like"/>
    <property type="match status" value="1"/>
</dbReference>
<protein>
    <recommendedName>
        <fullName evidence="4">2-phosphoxylose phosphatase 1</fullName>
    </recommendedName>
    <alternativeName>
        <fullName evidence="5">Acid phosphatase-like protein 2</fullName>
    </alternativeName>
</protein>
<dbReference type="Proteomes" id="UP001497525">
    <property type="component" value="Unassembled WGS sequence"/>
</dbReference>
<dbReference type="PANTHER" id="PTHR11567:SF110">
    <property type="entry name" value="2-PHOSPHOXYLOSE PHOSPHATASE 1"/>
    <property type="match status" value="1"/>
</dbReference>
<evidence type="ECO:0000256" key="1">
    <source>
        <dbReference type="ARBA" id="ARBA00005375"/>
    </source>
</evidence>
<evidence type="ECO:0000256" key="5">
    <source>
        <dbReference type="ARBA" id="ARBA00041499"/>
    </source>
</evidence>
<evidence type="ECO:0000256" key="2">
    <source>
        <dbReference type="ARBA" id="ARBA00022801"/>
    </source>
</evidence>
<evidence type="ECO:0000313" key="7">
    <source>
        <dbReference type="Proteomes" id="UP001497525"/>
    </source>
</evidence>
<evidence type="ECO:0000256" key="4">
    <source>
        <dbReference type="ARBA" id="ARBA00040357"/>
    </source>
</evidence>
<proteinExistence type="inferred from homology"/>
<accession>A0AAV2T3K5</accession>
<dbReference type="AlphaFoldDB" id="A0AAV2T3K5"/>
<dbReference type="Pfam" id="PF00328">
    <property type="entry name" value="His_Phos_2"/>
    <property type="match status" value="1"/>
</dbReference>
<gene>
    <name evidence="6" type="ORF">CDAUBV1_LOCUS1539</name>
</gene>
<dbReference type="CDD" id="cd07061">
    <property type="entry name" value="HP_HAP_like"/>
    <property type="match status" value="1"/>
</dbReference>
<comment type="similarity">
    <text evidence="1">Belongs to the histidine acid phosphatase family.</text>
</comment>
<dbReference type="PANTHER" id="PTHR11567">
    <property type="entry name" value="ACID PHOSPHATASE-RELATED"/>
    <property type="match status" value="1"/>
</dbReference>
<evidence type="ECO:0000256" key="3">
    <source>
        <dbReference type="ARBA" id="ARBA00036311"/>
    </source>
</evidence>
<sequence>MRRLNYLILCVVVTLYLTLIVGSPIKQVYKEGQIQQLQILFRHGDRVPINEMFDNSTPVHILWPIGMGQLTSTGIRQEFQLGRWFRKQYASFIPPKYNASDVYVRSTDFDRTLMSGQSFLAGLYQCTSADDCPLYPFGISWRPVPIHTVQKSADKLFVASNCPKLKKLHNEFLKSDEVQQYMKKHQDLIHLLQRVTNYPNVSYDQIGWIADTLICMQSNNFTLPRWCTKDLLEEMRKIQYFVWRVPTLPIVQLEIGVFLKQLAETLIEATKRSTPYTESSVKRLLAYAIHDEYLDYLLISLGYLDDKCIEYAGATIFELVGPTPPGALREYRLKLRYKRSWEDEVADYVQILPCKGEPASEGCALDRVIGHLETRWLDARDYDDRCRLDSSSLRQKFQSVGFVLASVLFYKSI</sequence>
<dbReference type="InterPro" id="IPR029033">
    <property type="entry name" value="His_PPase_superfam"/>
</dbReference>
<dbReference type="InterPro" id="IPR050645">
    <property type="entry name" value="Histidine_acid_phosphatase"/>
</dbReference>
<dbReference type="InterPro" id="IPR033379">
    <property type="entry name" value="Acid_Pase_AS"/>
</dbReference>
<dbReference type="EMBL" id="CAXLJL010000057">
    <property type="protein sequence ID" value="CAL5130102.1"/>
    <property type="molecule type" value="Genomic_DNA"/>
</dbReference>
<comment type="caution">
    <text evidence="6">The sequence shown here is derived from an EMBL/GenBank/DDBJ whole genome shotgun (WGS) entry which is preliminary data.</text>
</comment>
<keyword evidence="2" id="KW-0378">Hydrolase</keyword>
<dbReference type="SUPFAM" id="SSF53254">
    <property type="entry name" value="Phosphoglycerate mutase-like"/>
    <property type="match status" value="1"/>
</dbReference>
<dbReference type="InterPro" id="IPR000560">
    <property type="entry name" value="His_Pase_clade-2"/>
</dbReference>